<feature type="domain" description="HTH luxR-type" evidence="4">
    <location>
        <begin position="35"/>
        <end position="100"/>
    </location>
</feature>
<dbReference type="SUPFAM" id="SSF46894">
    <property type="entry name" value="C-terminal effector domain of the bipartite response regulators"/>
    <property type="match status" value="1"/>
</dbReference>
<dbReference type="Proteomes" id="UP001500016">
    <property type="component" value="Unassembled WGS sequence"/>
</dbReference>
<dbReference type="PRINTS" id="PR00038">
    <property type="entry name" value="HTHLUXR"/>
</dbReference>
<evidence type="ECO:0000313" key="6">
    <source>
        <dbReference type="Proteomes" id="UP001500016"/>
    </source>
</evidence>
<accession>A0ABN2VUA9</accession>
<evidence type="ECO:0000256" key="2">
    <source>
        <dbReference type="ARBA" id="ARBA00023125"/>
    </source>
</evidence>
<proteinExistence type="predicted"/>
<dbReference type="InterPro" id="IPR016032">
    <property type="entry name" value="Sig_transdc_resp-reg_C-effctor"/>
</dbReference>
<evidence type="ECO:0000313" key="5">
    <source>
        <dbReference type="EMBL" id="GAA2072646.1"/>
    </source>
</evidence>
<dbReference type="PANTHER" id="PTHR44688:SF16">
    <property type="entry name" value="DNA-BINDING TRANSCRIPTIONAL ACTIVATOR DEVR_DOSR"/>
    <property type="match status" value="1"/>
</dbReference>
<dbReference type="InterPro" id="IPR000792">
    <property type="entry name" value="Tscrpt_reg_LuxR_C"/>
</dbReference>
<organism evidence="5 6">
    <name type="scientific">Streptomyces albiaxialis</name>
    <dbReference type="NCBI Taxonomy" id="329523"/>
    <lineage>
        <taxon>Bacteria</taxon>
        <taxon>Bacillati</taxon>
        <taxon>Actinomycetota</taxon>
        <taxon>Actinomycetes</taxon>
        <taxon>Kitasatosporales</taxon>
        <taxon>Streptomycetaceae</taxon>
        <taxon>Streptomyces</taxon>
    </lineage>
</organism>
<keyword evidence="1" id="KW-0805">Transcription regulation</keyword>
<keyword evidence="2" id="KW-0238">DNA-binding</keyword>
<dbReference type="SMART" id="SM00421">
    <property type="entry name" value="HTH_LUXR"/>
    <property type="match status" value="1"/>
</dbReference>
<dbReference type="CDD" id="cd06170">
    <property type="entry name" value="LuxR_C_like"/>
    <property type="match status" value="1"/>
</dbReference>
<dbReference type="PANTHER" id="PTHR44688">
    <property type="entry name" value="DNA-BINDING TRANSCRIPTIONAL ACTIVATOR DEVR_DOSR"/>
    <property type="match status" value="1"/>
</dbReference>
<dbReference type="Gene3D" id="1.10.10.10">
    <property type="entry name" value="Winged helix-like DNA-binding domain superfamily/Winged helix DNA-binding domain"/>
    <property type="match status" value="1"/>
</dbReference>
<keyword evidence="3" id="KW-0804">Transcription</keyword>
<comment type="caution">
    <text evidence="5">The sequence shown here is derived from an EMBL/GenBank/DDBJ whole genome shotgun (WGS) entry which is preliminary data.</text>
</comment>
<dbReference type="PROSITE" id="PS50043">
    <property type="entry name" value="HTH_LUXR_2"/>
    <property type="match status" value="1"/>
</dbReference>
<dbReference type="RefSeq" id="WP_344527259.1">
    <property type="nucleotide sequence ID" value="NZ_BAAAPE010000007.1"/>
</dbReference>
<evidence type="ECO:0000259" key="4">
    <source>
        <dbReference type="PROSITE" id="PS50043"/>
    </source>
</evidence>
<keyword evidence="6" id="KW-1185">Reference proteome</keyword>
<dbReference type="Pfam" id="PF00196">
    <property type="entry name" value="GerE"/>
    <property type="match status" value="1"/>
</dbReference>
<dbReference type="InterPro" id="IPR036388">
    <property type="entry name" value="WH-like_DNA-bd_sf"/>
</dbReference>
<dbReference type="EMBL" id="BAAAPE010000007">
    <property type="protein sequence ID" value="GAA2072646.1"/>
    <property type="molecule type" value="Genomic_DNA"/>
</dbReference>
<reference evidence="5 6" key="1">
    <citation type="journal article" date="2019" name="Int. J. Syst. Evol. Microbiol.">
        <title>The Global Catalogue of Microorganisms (GCM) 10K type strain sequencing project: providing services to taxonomists for standard genome sequencing and annotation.</title>
        <authorList>
            <consortium name="The Broad Institute Genomics Platform"/>
            <consortium name="The Broad Institute Genome Sequencing Center for Infectious Disease"/>
            <person name="Wu L."/>
            <person name="Ma J."/>
        </authorList>
    </citation>
    <scope>NUCLEOTIDE SEQUENCE [LARGE SCALE GENOMIC DNA]</scope>
    <source>
        <strain evidence="5 6">JCM 15478</strain>
    </source>
</reference>
<evidence type="ECO:0000256" key="1">
    <source>
        <dbReference type="ARBA" id="ARBA00023015"/>
    </source>
</evidence>
<sequence length="111" mass="11884">MTITQARALEGKHEGAAGPPAATCTCHAALIAQHDYVSLHVLTPREREVLLLLGNGTTTRALAHQLGIAERTVKAHINRIINKLGVRTRVEAAIISVLHHDQMCGAVPQMG</sequence>
<gene>
    <name evidence="5" type="ORF">GCM10009801_25380</name>
</gene>
<evidence type="ECO:0000256" key="3">
    <source>
        <dbReference type="ARBA" id="ARBA00023163"/>
    </source>
</evidence>
<name>A0ABN2VUA9_9ACTN</name>
<protein>
    <recommendedName>
        <fullName evidence="4">HTH luxR-type domain-containing protein</fullName>
    </recommendedName>
</protein>